<dbReference type="RefSeq" id="WP_158767736.1">
    <property type="nucleotide sequence ID" value="NZ_CP047045.1"/>
</dbReference>
<protein>
    <recommendedName>
        <fullName evidence="1">DUF1508 domain-containing protein</fullName>
    </recommendedName>
</protein>
<dbReference type="Proteomes" id="UP000431269">
    <property type="component" value="Chromosome"/>
</dbReference>
<keyword evidence="3" id="KW-1185">Reference proteome</keyword>
<dbReference type="Pfam" id="PF07411">
    <property type="entry name" value="DUF1508"/>
    <property type="match status" value="1"/>
</dbReference>
<gene>
    <name evidence="2" type="ORF">DSM104635_03813</name>
</gene>
<name>A0A6I6MU91_9CAUL</name>
<reference evidence="3" key="1">
    <citation type="submission" date="2019-12" db="EMBL/GenBank/DDBJ databases">
        <title>Complete genome of Terracaulis silvestris 0127_4.</title>
        <authorList>
            <person name="Vieira S."/>
            <person name="Riedel T."/>
            <person name="Sproer C."/>
            <person name="Pascual J."/>
            <person name="Boedeker C."/>
            <person name="Overmann J."/>
        </authorList>
    </citation>
    <scope>NUCLEOTIDE SEQUENCE [LARGE SCALE GENOMIC DNA]</scope>
    <source>
        <strain evidence="3">0127_4</strain>
    </source>
</reference>
<dbReference type="KEGG" id="tsv:DSM104635_03813"/>
<dbReference type="EMBL" id="CP047045">
    <property type="protein sequence ID" value="QGZ96948.1"/>
    <property type="molecule type" value="Genomic_DNA"/>
</dbReference>
<evidence type="ECO:0000259" key="1">
    <source>
        <dbReference type="Pfam" id="PF07411"/>
    </source>
</evidence>
<proteinExistence type="predicted"/>
<feature type="domain" description="DUF1508" evidence="1">
    <location>
        <begin position="31"/>
        <end position="65"/>
    </location>
</feature>
<dbReference type="InterPro" id="IPR010879">
    <property type="entry name" value="DUF1508"/>
</dbReference>
<accession>A0A6I6MU91</accession>
<dbReference type="InterPro" id="IPR036913">
    <property type="entry name" value="YegP-like_sf"/>
</dbReference>
<evidence type="ECO:0000313" key="3">
    <source>
        <dbReference type="Proteomes" id="UP000431269"/>
    </source>
</evidence>
<dbReference type="SUPFAM" id="SSF160113">
    <property type="entry name" value="YegP-like"/>
    <property type="match status" value="1"/>
</dbReference>
<sequence length="77" mass="8533">MNPFIRPALRGAIGAALLKQSQARVEVDEAADGQWYWHLRAANQRIVADAQGYDTERGAWLAAERARQIFADLGPLV</sequence>
<evidence type="ECO:0000313" key="2">
    <source>
        <dbReference type="EMBL" id="QGZ96948.1"/>
    </source>
</evidence>
<dbReference type="Gene3D" id="3.30.160.160">
    <property type="entry name" value="YegP-like"/>
    <property type="match status" value="1"/>
</dbReference>
<organism evidence="2 3">
    <name type="scientific">Terricaulis silvestris</name>
    <dbReference type="NCBI Taxonomy" id="2686094"/>
    <lineage>
        <taxon>Bacteria</taxon>
        <taxon>Pseudomonadati</taxon>
        <taxon>Pseudomonadota</taxon>
        <taxon>Alphaproteobacteria</taxon>
        <taxon>Caulobacterales</taxon>
        <taxon>Caulobacteraceae</taxon>
        <taxon>Terricaulis</taxon>
    </lineage>
</organism>
<dbReference type="AlphaFoldDB" id="A0A6I6MU91"/>